<feature type="compositionally biased region" description="Polar residues" evidence="10">
    <location>
        <begin position="1"/>
        <end position="11"/>
    </location>
</feature>
<evidence type="ECO:0000256" key="7">
    <source>
        <dbReference type="ARBA" id="ARBA00023136"/>
    </source>
</evidence>
<keyword evidence="2 9" id="KW-0813">Transport</keyword>
<name>A0AAU7KBU3_9GAMM</name>
<dbReference type="InterPro" id="IPR007387">
    <property type="entry name" value="TRAP_DctQ"/>
</dbReference>
<proteinExistence type="inferred from homology"/>
<reference evidence="12" key="1">
    <citation type="submission" date="2022-06" db="EMBL/GenBank/DDBJ databases">
        <title>A novel DMS-producing enzyme.</title>
        <authorList>
            <person name="Zhang Y."/>
        </authorList>
    </citation>
    <scope>NUCLEOTIDE SEQUENCE</scope>
    <source>
        <strain evidence="12">RT37</strain>
    </source>
</reference>
<feature type="domain" description="Tripartite ATP-independent periplasmic transporters DctQ component" evidence="11">
    <location>
        <begin position="84"/>
        <end position="221"/>
    </location>
</feature>
<keyword evidence="6 9" id="KW-1133">Transmembrane helix</keyword>
<feature type="region of interest" description="Disordered" evidence="10">
    <location>
        <begin position="1"/>
        <end position="59"/>
    </location>
</feature>
<feature type="transmembrane region" description="Helical" evidence="9">
    <location>
        <begin position="153"/>
        <end position="174"/>
    </location>
</feature>
<sequence>MTPPSSHNTLAGSPHDGAGRPPDPSQEPSHEPSHDPSPEPSRGPNPDPSADRTPERAPDVVRSRFDRGVVRVAQFAAWLVFIAMAISVYEVIMRYGFGAPTSWVHESVVMLVAVSFCLGGPAALASNRHIRVKVLYDAVGPRFRLWLDRFNDLVTFGFCLGMTYAAWVMFYGASHNPLGEWQLERSGTSWNPPFPALVKGMILAAVAIMCVQALIHLIQSIKGKPAPDAPEGGAD</sequence>
<comment type="function">
    <text evidence="9">Part of the tripartite ATP-independent periplasmic (TRAP) transport system.</text>
</comment>
<evidence type="ECO:0000256" key="4">
    <source>
        <dbReference type="ARBA" id="ARBA00022519"/>
    </source>
</evidence>
<dbReference type="GO" id="GO:0022857">
    <property type="term" value="F:transmembrane transporter activity"/>
    <property type="evidence" value="ECO:0007669"/>
    <property type="project" value="UniProtKB-UniRule"/>
</dbReference>
<keyword evidence="7 9" id="KW-0472">Membrane</keyword>
<evidence type="ECO:0000259" key="11">
    <source>
        <dbReference type="Pfam" id="PF04290"/>
    </source>
</evidence>
<evidence type="ECO:0000313" key="12">
    <source>
        <dbReference type="EMBL" id="XBO69141.1"/>
    </source>
</evidence>
<keyword evidence="3" id="KW-1003">Cell membrane</keyword>
<organism evidence="12">
    <name type="scientific">Halomonas sp. RT37</name>
    <dbReference type="NCBI Taxonomy" id="2950872"/>
    <lineage>
        <taxon>Bacteria</taxon>
        <taxon>Pseudomonadati</taxon>
        <taxon>Pseudomonadota</taxon>
        <taxon>Gammaproteobacteria</taxon>
        <taxon>Oceanospirillales</taxon>
        <taxon>Halomonadaceae</taxon>
        <taxon>Halomonas</taxon>
    </lineage>
</organism>
<gene>
    <name evidence="12" type="ORF">NFG58_10865</name>
</gene>
<feature type="transmembrane region" description="Helical" evidence="9">
    <location>
        <begin position="104"/>
        <end position="125"/>
    </location>
</feature>
<comment type="similarity">
    <text evidence="8 9">Belongs to the TRAP transporter small permease family.</text>
</comment>
<dbReference type="Pfam" id="PF04290">
    <property type="entry name" value="DctQ"/>
    <property type="match status" value="1"/>
</dbReference>
<evidence type="ECO:0000256" key="3">
    <source>
        <dbReference type="ARBA" id="ARBA00022475"/>
    </source>
</evidence>
<evidence type="ECO:0000256" key="2">
    <source>
        <dbReference type="ARBA" id="ARBA00022448"/>
    </source>
</evidence>
<protein>
    <recommendedName>
        <fullName evidence="9">TRAP transporter small permease protein</fullName>
    </recommendedName>
</protein>
<evidence type="ECO:0000256" key="9">
    <source>
        <dbReference type="RuleBase" id="RU369079"/>
    </source>
</evidence>
<evidence type="ECO:0000256" key="8">
    <source>
        <dbReference type="ARBA" id="ARBA00038436"/>
    </source>
</evidence>
<feature type="compositionally biased region" description="Pro residues" evidence="10">
    <location>
        <begin position="38"/>
        <end position="47"/>
    </location>
</feature>
<dbReference type="PANTHER" id="PTHR35011">
    <property type="entry name" value="2,3-DIKETO-L-GULONATE TRAP TRANSPORTER SMALL PERMEASE PROTEIN YIAM"/>
    <property type="match status" value="1"/>
</dbReference>
<evidence type="ECO:0000256" key="5">
    <source>
        <dbReference type="ARBA" id="ARBA00022692"/>
    </source>
</evidence>
<evidence type="ECO:0000256" key="1">
    <source>
        <dbReference type="ARBA" id="ARBA00004429"/>
    </source>
</evidence>
<comment type="subcellular location">
    <subcellularLocation>
        <location evidence="1 9">Cell inner membrane</location>
        <topology evidence="1 9">Multi-pass membrane protein</topology>
    </subcellularLocation>
</comment>
<dbReference type="AlphaFoldDB" id="A0AAU7KBU3"/>
<dbReference type="RefSeq" id="WP_348826470.1">
    <property type="nucleotide sequence ID" value="NZ_CP098827.1"/>
</dbReference>
<keyword evidence="4 9" id="KW-0997">Cell inner membrane</keyword>
<dbReference type="EMBL" id="CP098827">
    <property type="protein sequence ID" value="XBO69141.1"/>
    <property type="molecule type" value="Genomic_DNA"/>
</dbReference>
<feature type="compositionally biased region" description="Basic and acidic residues" evidence="10">
    <location>
        <begin position="28"/>
        <end position="37"/>
    </location>
</feature>
<keyword evidence="5 9" id="KW-0812">Transmembrane</keyword>
<feature type="transmembrane region" description="Helical" evidence="9">
    <location>
        <begin position="194"/>
        <end position="215"/>
    </location>
</feature>
<evidence type="ECO:0000256" key="6">
    <source>
        <dbReference type="ARBA" id="ARBA00022989"/>
    </source>
</evidence>
<dbReference type="InterPro" id="IPR055348">
    <property type="entry name" value="DctQ"/>
</dbReference>
<dbReference type="GO" id="GO:0005886">
    <property type="term" value="C:plasma membrane"/>
    <property type="evidence" value="ECO:0007669"/>
    <property type="project" value="UniProtKB-SubCell"/>
</dbReference>
<feature type="transmembrane region" description="Helical" evidence="9">
    <location>
        <begin position="72"/>
        <end position="92"/>
    </location>
</feature>
<feature type="compositionally biased region" description="Basic and acidic residues" evidence="10">
    <location>
        <begin position="49"/>
        <end position="59"/>
    </location>
</feature>
<accession>A0AAU7KBU3</accession>
<comment type="subunit">
    <text evidence="9">The complex comprises the extracytoplasmic solute receptor protein and the two transmembrane proteins.</text>
</comment>
<evidence type="ECO:0000256" key="10">
    <source>
        <dbReference type="SAM" id="MobiDB-lite"/>
    </source>
</evidence>